<dbReference type="Proteomes" id="UP000005240">
    <property type="component" value="Unassembled WGS sequence"/>
</dbReference>
<dbReference type="InterPro" id="IPR040007">
    <property type="entry name" value="Tho2"/>
</dbReference>
<reference evidence="3" key="4">
    <citation type="submission" date="2025-05" db="UniProtKB">
        <authorList>
            <consortium name="EnsemblFungi"/>
        </authorList>
    </citation>
    <scope>IDENTIFICATION</scope>
    <source>
        <strain evidence="3">isolate 1-1 / race 1 (BBBD)</strain>
    </source>
</reference>
<dbReference type="Pfam" id="PF16134">
    <property type="entry name" value="THOC2_N"/>
    <property type="match status" value="1"/>
</dbReference>
<proteinExistence type="predicted"/>
<name>A0A180G5V6_PUCT1</name>
<dbReference type="STRING" id="630390.A0A180G5V6"/>
<dbReference type="VEuPathDB" id="FungiDB:PTTG_29171"/>
<evidence type="ECO:0000259" key="1">
    <source>
        <dbReference type="Pfam" id="PF16134"/>
    </source>
</evidence>
<reference evidence="2" key="2">
    <citation type="submission" date="2016-05" db="EMBL/GenBank/DDBJ databases">
        <title>Comparative analysis highlights variable genome content of wheat rusts and divergence of the mating loci.</title>
        <authorList>
            <person name="Cuomo C.A."/>
            <person name="Bakkeren G."/>
            <person name="Szabo L."/>
            <person name="Khalil H."/>
            <person name="Joly D."/>
            <person name="Goldberg J."/>
            <person name="Young S."/>
            <person name="Zeng Q."/>
            <person name="Fellers J."/>
        </authorList>
    </citation>
    <scope>NUCLEOTIDE SEQUENCE [LARGE SCALE GENOMIC DNA]</scope>
    <source>
        <strain evidence="2">1-1 BBBD Race 1</strain>
    </source>
</reference>
<gene>
    <name evidence="2" type="ORF">PTTG_29171</name>
</gene>
<evidence type="ECO:0000313" key="3">
    <source>
        <dbReference type="EnsemblFungi" id="PTTG_29171-t43_1-p1"/>
    </source>
</evidence>
<dbReference type="GO" id="GO:0006397">
    <property type="term" value="P:mRNA processing"/>
    <property type="evidence" value="ECO:0007669"/>
    <property type="project" value="InterPro"/>
</dbReference>
<dbReference type="AlphaFoldDB" id="A0A180G5V6"/>
<keyword evidence="4" id="KW-1185">Reference proteome</keyword>
<feature type="domain" description="THO complex subunit 2 N-terminal" evidence="1">
    <location>
        <begin position="196"/>
        <end position="374"/>
    </location>
</feature>
<reference evidence="3 4" key="3">
    <citation type="journal article" date="2017" name="G3 (Bethesda)">
        <title>Comparative analysis highlights variable genome content of wheat rusts and divergence of the mating loci.</title>
        <authorList>
            <person name="Cuomo C.A."/>
            <person name="Bakkeren G."/>
            <person name="Khalil H.B."/>
            <person name="Panwar V."/>
            <person name="Joly D."/>
            <person name="Linning R."/>
            <person name="Sakthikumar S."/>
            <person name="Song X."/>
            <person name="Adiconis X."/>
            <person name="Fan L."/>
            <person name="Goldberg J.M."/>
            <person name="Levin J.Z."/>
            <person name="Young S."/>
            <person name="Zeng Q."/>
            <person name="Anikster Y."/>
            <person name="Bruce M."/>
            <person name="Wang M."/>
            <person name="Yin C."/>
            <person name="McCallum B."/>
            <person name="Szabo L.J."/>
            <person name="Hulbert S."/>
            <person name="Chen X."/>
            <person name="Fellers J.P."/>
        </authorList>
    </citation>
    <scope>NUCLEOTIDE SEQUENCE</scope>
    <source>
        <strain evidence="3">isolate 1-1 / race 1 (BBBD)</strain>
        <strain evidence="4">Isolate 1-1 / race 1 (BBBD)</strain>
    </source>
</reference>
<dbReference type="GO" id="GO:0006406">
    <property type="term" value="P:mRNA export from nucleus"/>
    <property type="evidence" value="ECO:0007669"/>
    <property type="project" value="InterPro"/>
</dbReference>
<dbReference type="InterPro" id="IPR032302">
    <property type="entry name" value="THOC2_N"/>
</dbReference>
<reference evidence="2" key="1">
    <citation type="submission" date="2009-11" db="EMBL/GenBank/DDBJ databases">
        <authorList>
            <consortium name="The Broad Institute Genome Sequencing Platform"/>
            <person name="Ward D."/>
            <person name="Feldgarden M."/>
            <person name="Earl A."/>
            <person name="Young S.K."/>
            <person name="Zeng Q."/>
            <person name="Koehrsen M."/>
            <person name="Alvarado L."/>
            <person name="Berlin A."/>
            <person name="Bochicchio J."/>
            <person name="Borenstein D."/>
            <person name="Chapman S.B."/>
            <person name="Chen Z."/>
            <person name="Engels R."/>
            <person name="Freedman E."/>
            <person name="Gellesch M."/>
            <person name="Goldberg J."/>
            <person name="Griggs A."/>
            <person name="Gujja S."/>
            <person name="Heilman E."/>
            <person name="Heiman D."/>
            <person name="Hepburn T."/>
            <person name="Howarth C."/>
            <person name="Jen D."/>
            <person name="Larson L."/>
            <person name="Lewis B."/>
            <person name="Mehta T."/>
            <person name="Park D."/>
            <person name="Pearson M."/>
            <person name="Roberts A."/>
            <person name="Saif S."/>
            <person name="Shea T."/>
            <person name="Shenoy N."/>
            <person name="Sisk P."/>
            <person name="Stolte C."/>
            <person name="Sykes S."/>
            <person name="Thomson T."/>
            <person name="Walk T."/>
            <person name="White J."/>
            <person name="Yandava C."/>
            <person name="Izard J."/>
            <person name="Baranova O.V."/>
            <person name="Blanton J.M."/>
            <person name="Tanner A.C."/>
            <person name="Dewhirst F.E."/>
            <person name="Haas B."/>
            <person name="Nusbaum C."/>
            <person name="Birren B."/>
        </authorList>
    </citation>
    <scope>NUCLEOTIDE SEQUENCE [LARGE SCALE GENOMIC DNA]</scope>
    <source>
        <strain evidence="2">1-1 BBBD Race 1</strain>
    </source>
</reference>
<dbReference type="EMBL" id="ADAS02000219">
    <property type="protein sequence ID" value="OAV88067.1"/>
    <property type="molecule type" value="Genomic_DNA"/>
</dbReference>
<dbReference type="OrthoDB" id="10606925at2759"/>
<evidence type="ECO:0000313" key="2">
    <source>
        <dbReference type="EMBL" id="OAV88067.1"/>
    </source>
</evidence>
<dbReference type="GO" id="GO:0003729">
    <property type="term" value="F:mRNA binding"/>
    <property type="evidence" value="ECO:0007669"/>
    <property type="project" value="TreeGrafter"/>
</dbReference>
<sequence>MRLVQHRLSQKPQLVGLEPELPLRLMLGLPRQVPTKPMPLLPRLKKLQVSSHDLRMIVNVLDSGECSSKTFSHTVTFIQAISTCPNGREVIAAELLERAKFLGDALLPDLDELSEAIRKCLAKLRRSEIQGHWMQAGNFNPTIDDEQILPADGTLPSEQGSRLIASLLRFKFTHYQQSDSADSTPEELYLMTAESNWRQEVMTKALNAGPQNSLSMAGALDNSGLMGSYSKTTASEIPEGASATASIKSRSAPNQKAGLLSALLSIGALHESLFILSIPNHQYLAHQDPNISALFLRLVDVALDPAYRKCELSVQNSKLSQSNLTRPKKRYAGGPAHLLIDAEVPKSILSARVIPRVASLGATSVKTEPVFFWPA</sequence>
<protein>
    <submittedName>
        <fullName evidence="3">THOC2_N domain-containing protein</fullName>
    </submittedName>
</protein>
<dbReference type="PANTHER" id="PTHR21597:SF0">
    <property type="entry name" value="THO COMPLEX SUBUNIT 2"/>
    <property type="match status" value="1"/>
</dbReference>
<evidence type="ECO:0000313" key="4">
    <source>
        <dbReference type="Proteomes" id="UP000005240"/>
    </source>
</evidence>
<dbReference type="EnsemblFungi" id="PTTG_29171-t43_1">
    <property type="protein sequence ID" value="PTTG_29171-t43_1-p1"/>
    <property type="gene ID" value="PTTG_29171"/>
</dbReference>
<accession>A0A180G5V6</accession>
<organism evidence="2">
    <name type="scientific">Puccinia triticina (isolate 1-1 / race 1 (BBBD))</name>
    <name type="common">Brown leaf rust fungus</name>
    <dbReference type="NCBI Taxonomy" id="630390"/>
    <lineage>
        <taxon>Eukaryota</taxon>
        <taxon>Fungi</taxon>
        <taxon>Dikarya</taxon>
        <taxon>Basidiomycota</taxon>
        <taxon>Pucciniomycotina</taxon>
        <taxon>Pucciniomycetes</taxon>
        <taxon>Pucciniales</taxon>
        <taxon>Pucciniaceae</taxon>
        <taxon>Puccinia</taxon>
    </lineage>
</organism>
<dbReference type="GO" id="GO:0000445">
    <property type="term" value="C:THO complex part of transcription export complex"/>
    <property type="evidence" value="ECO:0007669"/>
    <property type="project" value="TreeGrafter"/>
</dbReference>
<dbReference type="PANTHER" id="PTHR21597">
    <property type="entry name" value="THO2 PROTEIN"/>
    <property type="match status" value="1"/>
</dbReference>